<dbReference type="Proteomes" id="UP000295468">
    <property type="component" value="Unassembled WGS sequence"/>
</dbReference>
<proteinExistence type="predicted"/>
<organism evidence="2 3">
    <name type="scientific">Zeaxanthinibacter enoshimensis</name>
    <dbReference type="NCBI Taxonomy" id="392009"/>
    <lineage>
        <taxon>Bacteria</taxon>
        <taxon>Pseudomonadati</taxon>
        <taxon>Bacteroidota</taxon>
        <taxon>Flavobacteriia</taxon>
        <taxon>Flavobacteriales</taxon>
        <taxon>Flavobacteriaceae</taxon>
        <taxon>Zeaxanthinibacter</taxon>
    </lineage>
</organism>
<feature type="chain" id="PRO_5021016814" description="Lipocalin-like protein" evidence="1">
    <location>
        <begin position="18"/>
        <end position="123"/>
    </location>
</feature>
<comment type="caution">
    <text evidence="2">The sequence shown here is derived from an EMBL/GenBank/DDBJ whole genome shotgun (WGS) entry which is preliminary data.</text>
</comment>
<feature type="signal peptide" evidence="1">
    <location>
        <begin position="1"/>
        <end position="17"/>
    </location>
</feature>
<keyword evidence="3" id="KW-1185">Reference proteome</keyword>
<sequence length="123" mass="14354">MKKLFSLVMLLTIVAVSNCTRVPDNNDPVIGIWVQEQINNNSDTEKESVKQEWIFNDVYLGRYHKYNGSTLEIKTDFRWEYADGFYTITYPGTDLEKQVVTMRETPEGTYLEDEKGNVIAFRE</sequence>
<dbReference type="AlphaFoldDB" id="A0A4R6TFX6"/>
<name>A0A4R6TFX6_9FLAO</name>
<dbReference type="EMBL" id="SNYI01000003">
    <property type="protein sequence ID" value="TDQ29107.1"/>
    <property type="molecule type" value="Genomic_DNA"/>
</dbReference>
<evidence type="ECO:0000313" key="3">
    <source>
        <dbReference type="Proteomes" id="UP000295468"/>
    </source>
</evidence>
<dbReference type="RefSeq" id="WP_133644698.1">
    <property type="nucleotide sequence ID" value="NZ_JBFIMA010000034.1"/>
</dbReference>
<dbReference type="OrthoDB" id="1437851at2"/>
<protein>
    <recommendedName>
        <fullName evidence="4">Lipocalin-like protein</fullName>
    </recommendedName>
</protein>
<evidence type="ECO:0000313" key="2">
    <source>
        <dbReference type="EMBL" id="TDQ29107.1"/>
    </source>
</evidence>
<evidence type="ECO:0008006" key="4">
    <source>
        <dbReference type="Google" id="ProtNLM"/>
    </source>
</evidence>
<evidence type="ECO:0000256" key="1">
    <source>
        <dbReference type="SAM" id="SignalP"/>
    </source>
</evidence>
<keyword evidence="1" id="KW-0732">Signal</keyword>
<accession>A0A4R6TFX6</accession>
<reference evidence="2 3" key="1">
    <citation type="submission" date="2019-03" db="EMBL/GenBank/DDBJ databases">
        <title>Genomic Encyclopedia of Archaeal and Bacterial Type Strains, Phase II (KMG-II): from individual species to whole genera.</title>
        <authorList>
            <person name="Goeker M."/>
        </authorList>
    </citation>
    <scope>NUCLEOTIDE SEQUENCE [LARGE SCALE GENOMIC DNA]</scope>
    <source>
        <strain evidence="2 3">DSM 18435</strain>
    </source>
</reference>
<gene>
    <name evidence="2" type="ORF">CLV82_2558</name>
</gene>